<reference evidence="2 3" key="1">
    <citation type="submission" date="2024-02" db="EMBL/GenBank/DDBJ databases">
        <authorList>
            <person name="Daric V."/>
            <person name="Darras S."/>
        </authorList>
    </citation>
    <scope>NUCLEOTIDE SEQUENCE [LARGE SCALE GENOMIC DNA]</scope>
</reference>
<proteinExistence type="predicted"/>
<evidence type="ECO:0000313" key="3">
    <source>
        <dbReference type="Proteomes" id="UP001642483"/>
    </source>
</evidence>
<feature type="compositionally biased region" description="Polar residues" evidence="1">
    <location>
        <begin position="74"/>
        <end position="85"/>
    </location>
</feature>
<accession>A0ABP0FT86</accession>
<protein>
    <submittedName>
        <fullName evidence="2">Uncharacterized protein</fullName>
    </submittedName>
</protein>
<organism evidence="2 3">
    <name type="scientific">Clavelina lepadiformis</name>
    <name type="common">Light-bulb sea squirt</name>
    <name type="synonym">Ascidia lepadiformis</name>
    <dbReference type="NCBI Taxonomy" id="159417"/>
    <lineage>
        <taxon>Eukaryota</taxon>
        <taxon>Metazoa</taxon>
        <taxon>Chordata</taxon>
        <taxon>Tunicata</taxon>
        <taxon>Ascidiacea</taxon>
        <taxon>Aplousobranchia</taxon>
        <taxon>Clavelinidae</taxon>
        <taxon>Clavelina</taxon>
    </lineage>
</organism>
<dbReference type="EMBL" id="CAWYQH010000090">
    <property type="protein sequence ID" value="CAK8682528.1"/>
    <property type="molecule type" value="Genomic_DNA"/>
</dbReference>
<feature type="compositionally biased region" description="Basic residues" evidence="1">
    <location>
        <begin position="86"/>
        <end position="99"/>
    </location>
</feature>
<keyword evidence="3" id="KW-1185">Reference proteome</keyword>
<name>A0ABP0FT86_CLALP</name>
<comment type="caution">
    <text evidence="2">The sequence shown here is derived from an EMBL/GenBank/DDBJ whole genome shotgun (WGS) entry which is preliminary data.</text>
</comment>
<feature type="region of interest" description="Disordered" evidence="1">
    <location>
        <begin position="59"/>
        <end position="105"/>
    </location>
</feature>
<evidence type="ECO:0000313" key="2">
    <source>
        <dbReference type="EMBL" id="CAK8682528.1"/>
    </source>
</evidence>
<sequence>MKEILKRSETPNASNNDSIVTYKEWSSKRINERRRSAVVAGSGNKVILEAQVASVRKSSFSLDDNGAGSRRSSHSGIILQNSTSQKRQKGPLKRRQRNMKRGDDRVKVAVRVRPFISFMTLQR</sequence>
<gene>
    <name evidence="2" type="ORF">CVLEPA_LOCUS13184</name>
</gene>
<dbReference type="Proteomes" id="UP001642483">
    <property type="component" value="Unassembled WGS sequence"/>
</dbReference>
<evidence type="ECO:0000256" key="1">
    <source>
        <dbReference type="SAM" id="MobiDB-lite"/>
    </source>
</evidence>